<evidence type="ECO:0000313" key="9">
    <source>
        <dbReference type="EMBL" id="RHA89256.1"/>
    </source>
</evidence>
<sequence length="316" mass="36432">MTHASVFSGIGGAELASAWMGWTNLFHCEIQEFPRQVLEYWFPNSESYGDITTTNFEKWKGKVDVLTGGFPCQPFSVSGSRKGKEDDRYLWTEMLRAVREIQPTWVVAENVNGIRTMVEPCSEVKVGRSDNIFEESYIYREEYKFTIERICEDFEREGYSVQPIIIPACAVGAPHRRDRIWIIAHASNTRVEEVWQNRQDGVFSVEATSYTNDCRSRQVYEEVQSKKSDGAKFNRIGSKRHAAKKVRKRFRGGCDAFKGFPKSQPTICRGDDGLPFNVDHLTISERRWRKESIKAYGNAWVPQIAFEIFKAIEKVH</sequence>
<gene>
    <name evidence="9" type="primary">dcm</name>
    <name evidence="9" type="ORF">DW916_00850</name>
</gene>
<evidence type="ECO:0000256" key="7">
    <source>
        <dbReference type="RuleBase" id="RU000416"/>
    </source>
</evidence>
<evidence type="ECO:0000256" key="4">
    <source>
        <dbReference type="ARBA" id="ARBA00022747"/>
    </source>
</evidence>
<dbReference type="PANTHER" id="PTHR46098:SF1">
    <property type="entry name" value="TRNA (CYTOSINE(38)-C(5))-METHYLTRANSFERASE"/>
    <property type="match status" value="1"/>
</dbReference>
<protein>
    <recommendedName>
        <fullName evidence="8">Cytosine-specific methyltransferase</fullName>
        <ecNumber evidence="8">2.1.1.37</ecNumber>
    </recommendedName>
</protein>
<evidence type="ECO:0000256" key="3">
    <source>
        <dbReference type="ARBA" id="ARBA00022691"/>
    </source>
</evidence>
<dbReference type="PROSITE" id="PS00094">
    <property type="entry name" value="C5_MTASE_1"/>
    <property type="match status" value="1"/>
</dbReference>
<proteinExistence type="inferred from homology"/>
<dbReference type="NCBIfam" id="TIGR00675">
    <property type="entry name" value="dcm"/>
    <property type="match status" value="1"/>
</dbReference>
<dbReference type="SUPFAM" id="SSF53335">
    <property type="entry name" value="S-adenosyl-L-methionine-dependent methyltransferases"/>
    <property type="match status" value="1"/>
</dbReference>
<dbReference type="InterPro" id="IPR001525">
    <property type="entry name" value="C5_MeTfrase"/>
</dbReference>
<keyword evidence="1 6" id="KW-0489">Methyltransferase</keyword>
<dbReference type="GO" id="GO:0003886">
    <property type="term" value="F:DNA (cytosine-5-)-methyltransferase activity"/>
    <property type="evidence" value="ECO:0007669"/>
    <property type="project" value="UniProtKB-EC"/>
</dbReference>
<evidence type="ECO:0000313" key="10">
    <source>
        <dbReference type="Proteomes" id="UP000284990"/>
    </source>
</evidence>
<keyword evidence="4" id="KW-0680">Restriction system</keyword>
<reference evidence="9 10" key="1">
    <citation type="submission" date="2018-08" db="EMBL/GenBank/DDBJ databases">
        <title>A genome reference for cultivated species of the human gut microbiota.</title>
        <authorList>
            <person name="Zou Y."/>
            <person name="Xue W."/>
            <person name="Luo G."/>
        </authorList>
    </citation>
    <scope>NUCLEOTIDE SEQUENCE [LARGE SCALE GENOMIC DNA]</scope>
    <source>
        <strain evidence="9 10">AM42-23AC</strain>
    </source>
</reference>
<dbReference type="PANTHER" id="PTHR46098">
    <property type="entry name" value="TRNA (CYTOSINE(38)-C(5))-METHYLTRANSFERASE"/>
    <property type="match status" value="1"/>
</dbReference>
<dbReference type="EC" id="2.1.1.37" evidence="8"/>
<keyword evidence="3 6" id="KW-0949">S-adenosyl-L-methionine</keyword>
<dbReference type="Pfam" id="PF00145">
    <property type="entry name" value="DNA_methylase"/>
    <property type="match status" value="2"/>
</dbReference>
<keyword evidence="2 6" id="KW-0808">Transferase</keyword>
<dbReference type="PROSITE" id="PS51679">
    <property type="entry name" value="SAM_MT_C5"/>
    <property type="match status" value="1"/>
</dbReference>
<organism evidence="9 10">
    <name type="scientific">Segatella copri</name>
    <dbReference type="NCBI Taxonomy" id="165179"/>
    <lineage>
        <taxon>Bacteria</taxon>
        <taxon>Pseudomonadati</taxon>
        <taxon>Bacteroidota</taxon>
        <taxon>Bacteroidia</taxon>
        <taxon>Bacteroidales</taxon>
        <taxon>Prevotellaceae</taxon>
        <taxon>Segatella</taxon>
    </lineage>
</organism>
<evidence type="ECO:0000256" key="2">
    <source>
        <dbReference type="ARBA" id="ARBA00022679"/>
    </source>
</evidence>
<name>A0AA92WJ31_9BACT</name>
<dbReference type="AlphaFoldDB" id="A0AA92WJ31"/>
<dbReference type="InterPro" id="IPR050750">
    <property type="entry name" value="C5-MTase"/>
</dbReference>
<dbReference type="GO" id="GO:0009307">
    <property type="term" value="P:DNA restriction-modification system"/>
    <property type="evidence" value="ECO:0007669"/>
    <property type="project" value="UniProtKB-KW"/>
</dbReference>
<evidence type="ECO:0000256" key="5">
    <source>
        <dbReference type="ARBA" id="ARBA00047422"/>
    </source>
</evidence>
<accession>A0AA92WJ31</accession>
<comment type="catalytic activity">
    <reaction evidence="5 8">
        <text>a 2'-deoxycytidine in DNA + S-adenosyl-L-methionine = a 5-methyl-2'-deoxycytidine in DNA + S-adenosyl-L-homocysteine + H(+)</text>
        <dbReference type="Rhea" id="RHEA:13681"/>
        <dbReference type="Rhea" id="RHEA-COMP:11369"/>
        <dbReference type="Rhea" id="RHEA-COMP:11370"/>
        <dbReference type="ChEBI" id="CHEBI:15378"/>
        <dbReference type="ChEBI" id="CHEBI:57856"/>
        <dbReference type="ChEBI" id="CHEBI:59789"/>
        <dbReference type="ChEBI" id="CHEBI:85452"/>
        <dbReference type="ChEBI" id="CHEBI:85454"/>
        <dbReference type="EC" id="2.1.1.37"/>
    </reaction>
</comment>
<dbReference type="GO" id="GO:0032259">
    <property type="term" value="P:methylation"/>
    <property type="evidence" value="ECO:0007669"/>
    <property type="project" value="UniProtKB-KW"/>
</dbReference>
<comment type="similarity">
    <text evidence="6 7">Belongs to the class I-like SAM-binding methyltransferase superfamily. C5-methyltransferase family.</text>
</comment>
<dbReference type="Proteomes" id="UP000284990">
    <property type="component" value="Unassembled WGS sequence"/>
</dbReference>
<dbReference type="InterPro" id="IPR018117">
    <property type="entry name" value="C5_DNA_meth_AS"/>
</dbReference>
<dbReference type="InterPro" id="IPR029063">
    <property type="entry name" value="SAM-dependent_MTases_sf"/>
</dbReference>
<evidence type="ECO:0000256" key="6">
    <source>
        <dbReference type="PROSITE-ProRule" id="PRU01016"/>
    </source>
</evidence>
<comment type="caution">
    <text evidence="9">The sequence shown here is derived from an EMBL/GenBank/DDBJ whole genome shotgun (WGS) entry which is preliminary data.</text>
</comment>
<dbReference type="EMBL" id="QSFW01000002">
    <property type="protein sequence ID" value="RHA89256.1"/>
    <property type="molecule type" value="Genomic_DNA"/>
</dbReference>
<dbReference type="Gene3D" id="3.40.50.150">
    <property type="entry name" value="Vaccinia Virus protein VP39"/>
    <property type="match status" value="1"/>
</dbReference>
<dbReference type="PRINTS" id="PR00105">
    <property type="entry name" value="C5METTRFRASE"/>
</dbReference>
<feature type="active site" evidence="6">
    <location>
        <position position="72"/>
    </location>
</feature>
<evidence type="ECO:0000256" key="8">
    <source>
        <dbReference type="RuleBase" id="RU000417"/>
    </source>
</evidence>
<evidence type="ECO:0000256" key="1">
    <source>
        <dbReference type="ARBA" id="ARBA00022603"/>
    </source>
</evidence>